<reference evidence="7" key="1">
    <citation type="submission" date="2019-02" db="EMBL/GenBank/DDBJ databases">
        <authorList>
            <person name="Li S.-H."/>
        </authorList>
    </citation>
    <scope>NUCLEOTIDE SEQUENCE</scope>
    <source>
        <strain evidence="7">IMCC11814</strain>
    </source>
</reference>
<gene>
    <name evidence="7" type="ORF">EYC82_15625</name>
</gene>
<organism evidence="7 8">
    <name type="scientific">Candidatus Marimicrobium litorale</name>
    <dbReference type="NCBI Taxonomy" id="2518991"/>
    <lineage>
        <taxon>Bacteria</taxon>
        <taxon>Pseudomonadati</taxon>
        <taxon>Pseudomonadota</taxon>
        <taxon>Gammaproteobacteria</taxon>
        <taxon>Cellvibrionales</taxon>
        <taxon>Halieaceae</taxon>
        <taxon>Marimicrobium</taxon>
    </lineage>
</organism>
<dbReference type="Proteomes" id="UP001143304">
    <property type="component" value="Unassembled WGS sequence"/>
</dbReference>
<evidence type="ECO:0000256" key="6">
    <source>
        <dbReference type="SAM" id="SignalP"/>
    </source>
</evidence>
<keyword evidence="8" id="KW-1185">Reference proteome</keyword>
<feature type="chain" id="PRO_5047136884" description="inorganic diphosphatase" evidence="6">
    <location>
        <begin position="18"/>
        <end position="232"/>
    </location>
</feature>
<keyword evidence="3" id="KW-0479">Metal-binding</keyword>
<feature type="signal peptide" evidence="6">
    <location>
        <begin position="1"/>
        <end position="17"/>
    </location>
</feature>
<dbReference type="PROSITE" id="PS00387">
    <property type="entry name" value="PPASE"/>
    <property type="match status" value="1"/>
</dbReference>
<evidence type="ECO:0000313" key="7">
    <source>
        <dbReference type="EMBL" id="MCX2978797.1"/>
    </source>
</evidence>
<evidence type="ECO:0000256" key="1">
    <source>
        <dbReference type="ARBA" id="ARBA00001946"/>
    </source>
</evidence>
<evidence type="ECO:0000256" key="5">
    <source>
        <dbReference type="ARBA" id="ARBA00022842"/>
    </source>
</evidence>
<keyword evidence="6" id="KW-0732">Signal</keyword>
<dbReference type="PANTHER" id="PTHR10286">
    <property type="entry name" value="INORGANIC PYROPHOSPHATASE"/>
    <property type="match status" value="1"/>
</dbReference>
<comment type="cofactor">
    <cofactor evidence="1">
        <name>Mg(2+)</name>
        <dbReference type="ChEBI" id="CHEBI:18420"/>
    </cofactor>
</comment>
<comment type="caution">
    <text evidence="7">The sequence shown here is derived from an EMBL/GenBank/DDBJ whole genome shotgun (WGS) entry which is preliminary data.</text>
</comment>
<evidence type="ECO:0000256" key="4">
    <source>
        <dbReference type="ARBA" id="ARBA00022801"/>
    </source>
</evidence>
<accession>A0ABT3TBE9</accession>
<evidence type="ECO:0000313" key="8">
    <source>
        <dbReference type="Proteomes" id="UP001143304"/>
    </source>
</evidence>
<dbReference type="SUPFAM" id="SSF50324">
    <property type="entry name" value="Inorganic pyrophosphatase"/>
    <property type="match status" value="1"/>
</dbReference>
<dbReference type="InterPro" id="IPR036649">
    <property type="entry name" value="Pyrophosphatase_sf"/>
</dbReference>
<sequence>MRLLLSVVLSLSLHVHAMKSAEQTSTSVFSVASDLTLTDAYTIDAPVHLVHDIEPVVTGDYIRVVVEIPTGSVQKWEVDKIEGNLKWELRDGYPRVINYLGYPGNYGMIPGTLQGKKAGGDGDPLDVLIVGQAVPRGSIVTARIIGMLNMTDKGMQDDKLIAVLKDSAFEEIYTIKQLDKKFPDASRIIKLWFANYKGQKKIVIKGYSGRKSAREALSRGISDYIANSKKAS</sequence>
<dbReference type="InterPro" id="IPR008162">
    <property type="entry name" value="Pyrophosphatase"/>
</dbReference>
<dbReference type="EMBL" id="SHNO01000001">
    <property type="protein sequence ID" value="MCX2978797.1"/>
    <property type="molecule type" value="Genomic_DNA"/>
</dbReference>
<dbReference type="Pfam" id="PF00719">
    <property type="entry name" value="Pyrophosphatase"/>
    <property type="match status" value="1"/>
</dbReference>
<protein>
    <recommendedName>
        <fullName evidence="2">inorganic diphosphatase</fullName>
        <ecNumber evidence="2">3.6.1.1</ecNumber>
    </recommendedName>
</protein>
<name>A0ABT3TBE9_9GAMM</name>
<proteinExistence type="predicted"/>
<dbReference type="Gene3D" id="3.90.80.10">
    <property type="entry name" value="Inorganic pyrophosphatase"/>
    <property type="match status" value="1"/>
</dbReference>
<dbReference type="EC" id="3.6.1.1" evidence="2"/>
<keyword evidence="4" id="KW-0378">Hydrolase</keyword>
<keyword evidence="5" id="KW-0460">Magnesium</keyword>
<evidence type="ECO:0000256" key="2">
    <source>
        <dbReference type="ARBA" id="ARBA00012146"/>
    </source>
</evidence>
<evidence type="ECO:0000256" key="3">
    <source>
        <dbReference type="ARBA" id="ARBA00022723"/>
    </source>
</evidence>